<dbReference type="EMBL" id="CP154834">
    <property type="protein sequence ID" value="XAO73745.1"/>
    <property type="molecule type" value="Genomic_DNA"/>
</dbReference>
<keyword evidence="2" id="KW-1185">Reference proteome</keyword>
<dbReference type="RefSeq" id="WP_294241077.1">
    <property type="nucleotide sequence ID" value="NZ_CP154834.1"/>
</dbReference>
<protein>
    <submittedName>
        <fullName evidence="1">Uncharacterized protein</fullName>
    </submittedName>
</protein>
<proteinExistence type="predicted"/>
<organism evidence="1 2">
    <name type="scientific">Chryseobacterium endophyticum</name>
    <dbReference type="NCBI Taxonomy" id="1854762"/>
    <lineage>
        <taxon>Bacteria</taxon>
        <taxon>Pseudomonadati</taxon>
        <taxon>Bacteroidota</taxon>
        <taxon>Flavobacteriia</taxon>
        <taxon>Flavobacteriales</taxon>
        <taxon>Weeksellaceae</taxon>
        <taxon>Chryseobacterium group</taxon>
        <taxon>Chryseobacterium</taxon>
    </lineage>
</organism>
<evidence type="ECO:0000313" key="1">
    <source>
        <dbReference type="EMBL" id="XAO73745.1"/>
    </source>
</evidence>
<dbReference type="Proteomes" id="UP001463665">
    <property type="component" value="Chromosome"/>
</dbReference>
<name>A0AAU6WNW5_9FLAO</name>
<gene>
    <name evidence="1" type="ORF">AAFP95_18810</name>
</gene>
<sequence>MAIPEAGDQLVVGFEYPNDFLLQQAECFMERIQLTAGPNLLNPYKAGTALQF</sequence>
<evidence type="ECO:0000313" key="2">
    <source>
        <dbReference type="Proteomes" id="UP001463665"/>
    </source>
</evidence>
<accession>A0AAU6WNW5</accession>
<dbReference type="AlphaFoldDB" id="A0AAU6WNW5"/>
<reference evidence="1 2" key="1">
    <citation type="submission" date="2024-04" db="EMBL/GenBank/DDBJ databases">
        <title>Genome sequencing and assembly of rice foliar adapted Chryseobacterium endophyticum OsEnb-ALM-A6.</title>
        <authorList>
            <person name="Kumar S."/>
            <person name="Javed M."/>
            <person name="Chouhan V."/>
            <person name="Charishma K."/>
            <person name="Patel A."/>
            <person name="Kumar M."/>
            <person name="Sahu K.P."/>
            <person name="Kumar A."/>
        </authorList>
    </citation>
    <scope>NUCLEOTIDE SEQUENCE [LARGE SCALE GENOMIC DNA]</scope>
    <source>
        <strain evidence="1 2">OsEnb-ALM-A6</strain>
    </source>
</reference>